<proteinExistence type="predicted"/>
<dbReference type="InterPro" id="IPR032675">
    <property type="entry name" value="LRR_dom_sf"/>
</dbReference>
<evidence type="ECO:0000256" key="1">
    <source>
        <dbReference type="SAM" id="MobiDB-lite"/>
    </source>
</evidence>
<evidence type="ECO:0000313" key="3">
    <source>
        <dbReference type="Proteomes" id="UP000814176"/>
    </source>
</evidence>
<dbReference type="SUPFAM" id="SSF52047">
    <property type="entry name" value="RNI-like"/>
    <property type="match status" value="1"/>
</dbReference>
<feature type="region of interest" description="Disordered" evidence="1">
    <location>
        <begin position="1"/>
        <end position="28"/>
    </location>
</feature>
<evidence type="ECO:0000313" key="2">
    <source>
        <dbReference type="EMBL" id="KAH9834947.1"/>
    </source>
</evidence>
<dbReference type="Gene3D" id="3.80.10.10">
    <property type="entry name" value="Ribonuclease Inhibitor"/>
    <property type="match status" value="1"/>
</dbReference>
<accession>A0ABQ8KCC2</accession>
<evidence type="ECO:0008006" key="4">
    <source>
        <dbReference type="Google" id="ProtNLM"/>
    </source>
</evidence>
<dbReference type="GeneID" id="72004957"/>
<comment type="caution">
    <text evidence="2">The sequence shown here is derived from an EMBL/GenBank/DDBJ whole genome shotgun (WGS) entry which is preliminary data.</text>
</comment>
<dbReference type="EMBL" id="JADCUA010000014">
    <property type="protein sequence ID" value="KAH9834947.1"/>
    <property type="molecule type" value="Genomic_DNA"/>
</dbReference>
<gene>
    <name evidence="2" type="ORF">C8Q71DRAFT_767693</name>
</gene>
<reference evidence="2 3" key="1">
    <citation type="journal article" date="2021" name="Environ. Microbiol.">
        <title>Gene family expansions and transcriptome signatures uncover fungal adaptations to wood decay.</title>
        <authorList>
            <person name="Hage H."/>
            <person name="Miyauchi S."/>
            <person name="Viragh M."/>
            <person name="Drula E."/>
            <person name="Min B."/>
            <person name="Chaduli D."/>
            <person name="Navarro D."/>
            <person name="Favel A."/>
            <person name="Norest M."/>
            <person name="Lesage-Meessen L."/>
            <person name="Balint B."/>
            <person name="Merenyi Z."/>
            <person name="de Eugenio L."/>
            <person name="Morin E."/>
            <person name="Martinez A.T."/>
            <person name="Baldrian P."/>
            <person name="Stursova M."/>
            <person name="Martinez M.J."/>
            <person name="Novotny C."/>
            <person name="Magnuson J.K."/>
            <person name="Spatafora J.W."/>
            <person name="Maurice S."/>
            <person name="Pangilinan J."/>
            <person name="Andreopoulos W."/>
            <person name="LaButti K."/>
            <person name="Hundley H."/>
            <person name="Na H."/>
            <person name="Kuo A."/>
            <person name="Barry K."/>
            <person name="Lipzen A."/>
            <person name="Henrissat B."/>
            <person name="Riley R."/>
            <person name="Ahrendt S."/>
            <person name="Nagy L.G."/>
            <person name="Grigoriev I.V."/>
            <person name="Martin F."/>
            <person name="Rosso M.N."/>
        </authorList>
    </citation>
    <scope>NUCLEOTIDE SEQUENCE [LARGE SCALE GENOMIC DNA]</scope>
    <source>
        <strain evidence="2 3">CIRM-BRFM 1785</strain>
    </source>
</reference>
<organism evidence="2 3">
    <name type="scientific">Rhodofomes roseus</name>
    <dbReference type="NCBI Taxonomy" id="34475"/>
    <lineage>
        <taxon>Eukaryota</taxon>
        <taxon>Fungi</taxon>
        <taxon>Dikarya</taxon>
        <taxon>Basidiomycota</taxon>
        <taxon>Agaricomycotina</taxon>
        <taxon>Agaricomycetes</taxon>
        <taxon>Polyporales</taxon>
        <taxon>Rhodofomes</taxon>
    </lineage>
</organism>
<protein>
    <recommendedName>
        <fullName evidence="4">Leucine rich repeat (LRR) protein</fullName>
    </recommendedName>
</protein>
<dbReference type="RefSeq" id="XP_047777433.1">
    <property type="nucleotide sequence ID" value="XM_047924225.1"/>
</dbReference>
<keyword evidence="3" id="KW-1185">Reference proteome</keyword>
<dbReference type="Proteomes" id="UP000814176">
    <property type="component" value="Unassembled WGS sequence"/>
</dbReference>
<name>A0ABQ8KCC2_9APHY</name>
<sequence>MMSESPPLPDGSNDCVSPSTVSSLKSGPSACHTCLSVYELFDMIVREVYGEGEGKGTVASLAATSKAFHGGAIPILWEKLETLNPLLEVIPMDVWMQALQNTDPASVPQQIAYPHDSPIRRAMWYGQHIKRISWSEDPESVNQEIYAVGSLTCLPPTLKLLRNLRSFSWTERRPSVARFLYPDLFVNPFLQELSLDTVLTEEAPLCSVLDAVRETCPQLRRLRLAGDSSEPLHVAVGAALADLVRATELIDLSCTSPLFDDVLLAIVESTSLQHVDVKVNWYTLDNMVVSALPSACLASLRTLTLRFEALGPSSLALLENIASSVLFSLALHVNAEVFDNDLLTKHLAALTQAPFAATLRKIEIHAWRMDSEEDGDCPSITFKTLEPLLELKKLTHFVVYAKSFAMSACDVREIALAFPDIQTLEFMAAAFAGGEPPVGALQHLVELCPDLTLLTMPVTAAFGVPYLEPDWKPRSRVTTYAIATPAEDAGDPRVFAYLSALFPYVPPDTITDAEEVSEDEKYAYAEYLEETRPPGEPVATACSRSESWAQIIAH</sequence>
<feature type="compositionally biased region" description="Polar residues" evidence="1">
    <location>
        <begin position="14"/>
        <end position="26"/>
    </location>
</feature>